<keyword evidence="2 8" id="KW-0813">Transport</keyword>
<dbReference type="InterPro" id="IPR011691">
    <property type="entry name" value="Vesicle_transpt_SFT2"/>
</dbReference>
<keyword evidence="11" id="KW-1185">Reference proteome</keyword>
<comment type="caution">
    <text evidence="10">The sequence shown here is derived from an EMBL/GenBank/DDBJ whole genome shotgun (WGS) entry which is preliminary data.</text>
</comment>
<dbReference type="GO" id="GO:0015031">
    <property type="term" value="P:protein transport"/>
    <property type="evidence" value="ECO:0007669"/>
    <property type="project" value="UniProtKB-KW"/>
</dbReference>
<dbReference type="InterPro" id="IPR007305">
    <property type="entry name" value="Vesicle_transpt_Got1/SFT2"/>
</dbReference>
<evidence type="ECO:0000256" key="6">
    <source>
        <dbReference type="ARBA" id="ARBA00023136"/>
    </source>
</evidence>
<feature type="transmembrane region" description="Helical" evidence="8">
    <location>
        <begin position="89"/>
        <end position="115"/>
    </location>
</feature>
<keyword evidence="6 8" id="KW-0472">Membrane</keyword>
<dbReference type="AlphaFoldDB" id="A0AAW1QGN9"/>
<name>A0AAW1QGN9_9CHLO</name>
<protein>
    <recommendedName>
        <fullName evidence="8">Vesicle transport protein</fullName>
    </recommendedName>
</protein>
<gene>
    <name evidence="10" type="ORF">WJX72_011930</name>
</gene>
<feature type="transmembrane region" description="Helical" evidence="8">
    <location>
        <begin position="154"/>
        <end position="172"/>
    </location>
</feature>
<evidence type="ECO:0000256" key="1">
    <source>
        <dbReference type="ARBA" id="ARBA00004141"/>
    </source>
</evidence>
<accession>A0AAW1QGN9</accession>
<evidence type="ECO:0000313" key="11">
    <source>
        <dbReference type="Proteomes" id="UP001489004"/>
    </source>
</evidence>
<comment type="subcellular location">
    <subcellularLocation>
        <location evidence="1 8">Membrane</location>
        <topology evidence="1 8">Multi-pass membrane protein</topology>
    </subcellularLocation>
</comment>
<feature type="region of interest" description="Disordered" evidence="9">
    <location>
        <begin position="1"/>
        <end position="21"/>
    </location>
</feature>
<evidence type="ECO:0000313" key="10">
    <source>
        <dbReference type="EMBL" id="KAK9820584.1"/>
    </source>
</evidence>
<proteinExistence type="inferred from homology"/>
<evidence type="ECO:0000256" key="2">
    <source>
        <dbReference type="ARBA" id="ARBA00022448"/>
    </source>
</evidence>
<dbReference type="Pfam" id="PF04178">
    <property type="entry name" value="Got1"/>
    <property type="match status" value="1"/>
</dbReference>
<organism evidence="10 11">
    <name type="scientific">[Myrmecia] bisecta</name>
    <dbReference type="NCBI Taxonomy" id="41462"/>
    <lineage>
        <taxon>Eukaryota</taxon>
        <taxon>Viridiplantae</taxon>
        <taxon>Chlorophyta</taxon>
        <taxon>core chlorophytes</taxon>
        <taxon>Trebouxiophyceae</taxon>
        <taxon>Trebouxiales</taxon>
        <taxon>Trebouxiaceae</taxon>
        <taxon>Myrmecia</taxon>
    </lineage>
</organism>
<dbReference type="PANTHER" id="PTHR23137">
    <property type="entry name" value="VESICLE TRANSPORT PROTEIN-RELATED"/>
    <property type="match status" value="1"/>
</dbReference>
<dbReference type="EMBL" id="JALJOR010000003">
    <property type="protein sequence ID" value="KAK9820584.1"/>
    <property type="molecule type" value="Genomic_DNA"/>
</dbReference>
<keyword evidence="4 8" id="KW-0653">Protein transport</keyword>
<evidence type="ECO:0000256" key="4">
    <source>
        <dbReference type="ARBA" id="ARBA00022927"/>
    </source>
</evidence>
<sequence>METLRGLFGQSTPDDEPSASVLAEWNKYSGDQAGPSQSDKLLDSMEGGTASVKNFLNQSFTRVTTGVQGAGTSVSSTLQRVAPPTAQQFTYFAVLLGGGVVFLVLAFTLFLPVIILAPSKFAICFTLGSVFIMAAFTSLRGWQSQITHMFSRERLPFTLGYIGSMAGTLYAALVMHSYVMSVACCAAQVVALLYYTVSYFPGGTAGMKFVFNMCWGTTVSCFHGVQKTIFR</sequence>
<dbReference type="GO" id="GO:0016020">
    <property type="term" value="C:membrane"/>
    <property type="evidence" value="ECO:0007669"/>
    <property type="project" value="UniProtKB-SubCell"/>
</dbReference>
<comment type="similarity">
    <text evidence="7 8">Belongs to the SFT2 family.</text>
</comment>
<dbReference type="GO" id="GO:0012505">
    <property type="term" value="C:endomembrane system"/>
    <property type="evidence" value="ECO:0007669"/>
    <property type="project" value="UniProtKB-ARBA"/>
</dbReference>
<dbReference type="GO" id="GO:0016192">
    <property type="term" value="P:vesicle-mediated transport"/>
    <property type="evidence" value="ECO:0007669"/>
    <property type="project" value="InterPro"/>
</dbReference>
<comment type="caution">
    <text evidence="8">Lacks conserved residue(s) required for the propagation of feature annotation.</text>
</comment>
<evidence type="ECO:0000256" key="7">
    <source>
        <dbReference type="ARBA" id="ARBA00025800"/>
    </source>
</evidence>
<dbReference type="Proteomes" id="UP001489004">
    <property type="component" value="Unassembled WGS sequence"/>
</dbReference>
<comment type="function">
    <text evidence="8">May be involved in fusion of retrograde transport vesicles derived from an endocytic compartment with the Golgi complex.</text>
</comment>
<reference evidence="10 11" key="1">
    <citation type="journal article" date="2024" name="Nat. Commun.">
        <title>Phylogenomics reveals the evolutionary origins of lichenization in chlorophyte algae.</title>
        <authorList>
            <person name="Puginier C."/>
            <person name="Libourel C."/>
            <person name="Otte J."/>
            <person name="Skaloud P."/>
            <person name="Haon M."/>
            <person name="Grisel S."/>
            <person name="Petersen M."/>
            <person name="Berrin J.G."/>
            <person name="Delaux P.M."/>
            <person name="Dal Grande F."/>
            <person name="Keller J."/>
        </authorList>
    </citation>
    <scope>NUCLEOTIDE SEQUENCE [LARGE SCALE GENOMIC DNA]</scope>
    <source>
        <strain evidence="10 11">SAG 2043</strain>
    </source>
</reference>
<evidence type="ECO:0000256" key="3">
    <source>
        <dbReference type="ARBA" id="ARBA00022692"/>
    </source>
</evidence>
<keyword evidence="5 8" id="KW-1133">Transmembrane helix</keyword>
<dbReference type="PANTHER" id="PTHR23137:SF36">
    <property type="entry name" value="VESICLE TRANSPORT PROTEIN SFT2C"/>
    <property type="match status" value="1"/>
</dbReference>
<evidence type="ECO:0000256" key="5">
    <source>
        <dbReference type="ARBA" id="ARBA00022989"/>
    </source>
</evidence>
<evidence type="ECO:0000256" key="8">
    <source>
        <dbReference type="RuleBase" id="RU363111"/>
    </source>
</evidence>
<evidence type="ECO:0000256" key="9">
    <source>
        <dbReference type="SAM" id="MobiDB-lite"/>
    </source>
</evidence>
<feature type="transmembrane region" description="Helical" evidence="8">
    <location>
        <begin position="121"/>
        <end position="142"/>
    </location>
</feature>
<keyword evidence="3 8" id="KW-0812">Transmembrane</keyword>
<dbReference type="GO" id="GO:0005737">
    <property type="term" value="C:cytoplasm"/>
    <property type="evidence" value="ECO:0007669"/>
    <property type="project" value="UniProtKB-ARBA"/>
</dbReference>